<evidence type="ECO:0000256" key="8">
    <source>
        <dbReference type="ARBA" id="ARBA00023157"/>
    </source>
</evidence>
<comment type="similarity">
    <text evidence="2 10">Belongs to the small leucine-rich proteoglycan (SLRP) family. SLRP class I subfamily.</text>
</comment>
<dbReference type="InterPro" id="IPR050333">
    <property type="entry name" value="SLRP"/>
</dbReference>
<evidence type="ECO:0000256" key="10">
    <source>
        <dbReference type="PIRNR" id="PIRNR002490"/>
    </source>
</evidence>
<dbReference type="Proteomes" id="UP001108240">
    <property type="component" value="Unplaced"/>
</dbReference>
<dbReference type="InterPro" id="IPR001611">
    <property type="entry name" value="Leu-rich_rpt"/>
</dbReference>
<dbReference type="SMART" id="SM00365">
    <property type="entry name" value="LRR_SD22"/>
    <property type="match status" value="6"/>
</dbReference>
<keyword evidence="7" id="KW-0677">Repeat</keyword>
<dbReference type="InterPro" id="IPR000372">
    <property type="entry name" value="LRRNT"/>
</dbReference>
<protein>
    <recommendedName>
        <fullName evidence="10">Asporin</fullName>
    </recommendedName>
</protein>
<dbReference type="Pfam" id="PF01462">
    <property type="entry name" value="LRRNT"/>
    <property type="match status" value="1"/>
</dbReference>
<dbReference type="PANTHER" id="PTHR45712:SF2">
    <property type="entry name" value="ASPORIN"/>
    <property type="match status" value="1"/>
</dbReference>
<dbReference type="SUPFAM" id="SSF52058">
    <property type="entry name" value="L domain-like"/>
    <property type="match status" value="1"/>
</dbReference>
<feature type="disulfide bond" evidence="11">
    <location>
        <begin position="69"/>
        <end position="78"/>
    </location>
</feature>
<evidence type="ECO:0000256" key="3">
    <source>
        <dbReference type="ARBA" id="ARBA00022525"/>
    </source>
</evidence>
<evidence type="ECO:0000256" key="6">
    <source>
        <dbReference type="ARBA" id="ARBA00022729"/>
    </source>
</evidence>
<evidence type="ECO:0000313" key="14">
    <source>
        <dbReference type="Ensembl" id="ENSCCRP00000025747.2"/>
    </source>
</evidence>
<reference evidence="14" key="2">
    <citation type="submission" date="2025-09" db="UniProtKB">
        <authorList>
            <consortium name="Ensembl"/>
        </authorList>
    </citation>
    <scope>IDENTIFICATION</scope>
</reference>
<dbReference type="InterPro" id="IPR032675">
    <property type="entry name" value="LRR_dom_sf"/>
</dbReference>
<dbReference type="InterPro" id="IPR003591">
    <property type="entry name" value="Leu-rich_rpt_typical-subtyp"/>
</dbReference>
<keyword evidence="6 12" id="KW-0732">Signal</keyword>
<evidence type="ECO:0000256" key="11">
    <source>
        <dbReference type="PIRSR" id="PIRSR002490-1"/>
    </source>
</evidence>
<keyword evidence="8 11" id="KW-1015">Disulfide bond</keyword>
<sequence>MKVLLLLTLLTLCHTKPYTPINVMDFIKHHGIMQQDVGDYDDDDDDDDEDDDHYDNYDDNFVSDCPEGCRCSKKVLQCSDQGLTKVPKDIPANTLLLDLQNNDITEIKEDDFKGLDNLYALFLLNNQISKIHPKAFRNMNKLKILHLSYNLLTQMPENLPTSIQSLRLHDNKISRLPKGAFRGMHELNVLELSANPIANSGIEAGAFDDMATLYLRIAEARLTAIPKDLPSSLTELHLDYNKIAKVESEDFLRLKSLQRLWLDFNQIKYVENGSFAANTKVREIHLDNNKLKKVPPGLNNLKYLQVLYLHANSITYVGVNDFCPSRTRAKKALYTRISLYANPVKYWEIQPPSFRCVSSHNSVQLGNHRKQINRKSTPNHDTITHLENTVSAFAFWSSGSFSRL</sequence>
<keyword evidence="9" id="KW-0325">Glycoprotein</keyword>
<name>A0A8C1AZJ9_CYPCA</name>
<comment type="subcellular location">
    <subcellularLocation>
        <location evidence="1 10">Secreted</location>
        <location evidence="1 10">Extracellular space</location>
        <location evidence="1 10">Extracellular matrix</location>
    </subcellularLocation>
</comment>
<evidence type="ECO:0000256" key="2">
    <source>
        <dbReference type="ARBA" id="ARBA00009811"/>
    </source>
</evidence>
<feature type="domain" description="LRRNT" evidence="13">
    <location>
        <begin position="64"/>
        <end position="96"/>
    </location>
</feature>
<organism evidence="14 15">
    <name type="scientific">Cyprinus carpio carpio</name>
    <dbReference type="NCBI Taxonomy" id="630221"/>
    <lineage>
        <taxon>Eukaryota</taxon>
        <taxon>Metazoa</taxon>
        <taxon>Chordata</taxon>
        <taxon>Craniata</taxon>
        <taxon>Vertebrata</taxon>
        <taxon>Euteleostomi</taxon>
        <taxon>Actinopterygii</taxon>
        <taxon>Neopterygii</taxon>
        <taxon>Teleostei</taxon>
        <taxon>Ostariophysi</taxon>
        <taxon>Cypriniformes</taxon>
        <taxon>Cyprinidae</taxon>
        <taxon>Cyprininae</taxon>
        <taxon>Cyprinus</taxon>
    </lineage>
</organism>
<dbReference type="Pfam" id="PF13855">
    <property type="entry name" value="LRR_8"/>
    <property type="match status" value="3"/>
</dbReference>
<feature type="disulfide bond" evidence="11">
    <location>
        <begin position="65"/>
        <end position="71"/>
    </location>
</feature>
<evidence type="ECO:0000256" key="9">
    <source>
        <dbReference type="ARBA" id="ARBA00023180"/>
    </source>
</evidence>
<dbReference type="PIRSF" id="PIRSF002490">
    <property type="entry name" value="SLRP_I"/>
    <property type="match status" value="1"/>
</dbReference>
<proteinExistence type="inferred from homology"/>
<dbReference type="Ensembl" id="ENSCCRT00000027922.2">
    <property type="protein sequence ID" value="ENSCCRP00000025747.2"/>
    <property type="gene ID" value="ENSCCRG00000013156.2"/>
</dbReference>
<feature type="signal peptide" evidence="12">
    <location>
        <begin position="1"/>
        <end position="15"/>
    </location>
</feature>
<dbReference type="SMART" id="SM00013">
    <property type="entry name" value="LRRNT"/>
    <property type="match status" value="1"/>
</dbReference>
<evidence type="ECO:0000313" key="15">
    <source>
        <dbReference type="Proteomes" id="UP001108240"/>
    </source>
</evidence>
<dbReference type="GeneTree" id="ENSGT00940000157444"/>
<dbReference type="SMART" id="SM00369">
    <property type="entry name" value="LRR_TYP"/>
    <property type="match status" value="9"/>
</dbReference>
<evidence type="ECO:0000259" key="13">
    <source>
        <dbReference type="SMART" id="SM00013"/>
    </source>
</evidence>
<feature type="chain" id="PRO_5039903156" description="Asporin" evidence="12">
    <location>
        <begin position="16"/>
        <end position="404"/>
    </location>
</feature>
<dbReference type="AlphaFoldDB" id="A0A8C1AZJ9"/>
<dbReference type="InterPro" id="IPR016352">
    <property type="entry name" value="SLRP_I_decor/aspor/byglycan"/>
</dbReference>
<feature type="disulfide bond" evidence="11">
    <location>
        <begin position="323"/>
        <end position="356"/>
    </location>
</feature>
<evidence type="ECO:0000256" key="5">
    <source>
        <dbReference type="ARBA" id="ARBA00022614"/>
    </source>
</evidence>
<dbReference type="PROSITE" id="PS51450">
    <property type="entry name" value="LRR"/>
    <property type="match status" value="1"/>
</dbReference>
<dbReference type="GO" id="GO:0005615">
    <property type="term" value="C:extracellular space"/>
    <property type="evidence" value="ECO:0007669"/>
    <property type="project" value="TreeGrafter"/>
</dbReference>
<keyword evidence="4 10" id="KW-0272">Extracellular matrix</keyword>
<keyword evidence="15" id="KW-1185">Reference proteome</keyword>
<evidence type="ECO:0000256" key="12">
    <source>
        <dbReference type="SAM" id="SignalP"/>
    </source>
</evidence>
<dbReference type="Gene3D" id="3.80.10.10">
    <property type="entry name" value="Ribonuclease Inhibitor"/>
    <property type="match status" value="1"/>
</dbReference>
<reference evidence="14" key="1">
    <citation type="submission" date="2025-08" db="UniProtKB">
        <authorList>
            <consortium name="Ensembl"/>
        </authorList>
    </citation>
    <scope>IDENTIFICATION</scope>
</reference>
<evidence type="ECO:0000256" key="4">
    <source>
        <dbReference type="ARBA" id="ARBA00022530"/>
    </source>
</evidence>
<keyword evidence="5" id="KW-0433">Leucine-rich repeat</keyword>
<evidence type="ECO:0000256" key="1">
    <source>
        <dbReference type="ARBA" id="ARBA00004498"/>
    </source>
</evidence>
<accession>A0A8C1AZJ9</accession>
<evidence type="ECO:0000256" key="7">
    <source>
        <dbReference type="ARBA" id="ARBA00022737"/>
    </source>
</evidence>
<dbReference type="OMA" id="ANIPKVR"/>
<keyword evidence="3" id="KW-0964">Secreted</keyword>
<dbReference type="PANTHER" id="PTHR45712">
    <property type="entry name" value="AGAP008170-PA"/>
    <property type="match status" value="1"/>
</dbReference>